<dbReference type="InterPro" id="IPR050767">
    <property type="entry name" value="Sel1_AlgK"/>
</dbReference>
<evidence type="ECO:0000313" key="2">
    <source>
        <dbReference type="Proteomes" id="UP000262954"/>
    </source>
</evidence>
<dbReference type="SMART" id="SM00671">
    <property type="entry name" value="SEL1"/>
    <property type="match status" value="4"/>
</dbReference>
<sequence>MVLEFGIDILRNKQNTLQFLEEFFQEGKQEYNFLDNLYSLGLMDTLFRLQNSPSAIQKSAVKQVEKQLCEKYGASKDWAEYIVGCVCKALGIASDADESSIINLKRSAERGNPVAQVALAKRFQTGQGVDRDSEKYVYWLGEAAERDYAEAQFLLGKELYNGHICEKNVSSALLYLEHAVKNSSIDAMCFILSNIEIQALKTFDLKKIENYLLERKEELSSNQLVQLSKYFEKYDLTQTLELTKLSYAKDAKNTWQYYVALLNRVGSHESKAIALKITKDIAIEGNVIACLLLAKRYENQASTENDMLTALYWYRMAAEGGELEAQLHLGEIYENGKLVKKDIDNAIYWYRVAAYNGSQYAKEKISYKSPNCIVETLTLVFEDDTELECRVLSAENYQGADYLIIEDPETKEYITVKYVETDTIEGFEIEQVDTKTEKIVLDKFGGVKS</sequence>
<accession>A0A354LYP5</accession>
<dbReference type="Proteomes" id="UP000262954">
    <property type="component" value="Unassembled WGS sequence"/>
</dbReference>
<dbReference type="SUPFAM" id="SSF81901">
    <property type="entry name" value="HCP-like"/>
    <property type="match status" value="2"/>
</dbReference>
<evidence type="ECO:0000313" key="1">
    <source>
        <dbReference type="EMBL" id="HBJ07384.1"/>
    </source>
</evidence>
<dbReference type="PANTHER" id="PTHR11102:SF160">
    <property type="entry name" value="ERAD-ASSOCIATED E3 UBIQUITIN-PROTEIN LIGASE COMPONENT HRD3"/>
    <property type="match status" value="1"/>
</dbReference>
<dbReference type="AlphaFoldDB" id="A0A354LYP5"/>
<dbReference type="InterPro" id="IPR011990">
    <property type="entry name" value="TPR-like_helical_dom_sf"/>
</dbReference>
<gene>
    <name evidence="1" type="ORF">DDY73_00110</name>
</gene>
<proteinExistence type="predicted"/>
<organism evidence="1 2">
    <name type="scientific">Coprobacter fastidiosus</name>
    <dbReference type="NCBI Taxonomy" id="1099853"/>
    <lineage>
        <taxon>Bacteria</taxon>
        <taxon>Pseudomonadati</taxon>
        <taxon>Bacteroidota</taxon>
        <taxon>Bacteroidia</taxon>
        <taxon>Bacteroidales</taxon>
        <taxon>Barnesiellaceae</taxon>
        <taxon>Coprobacter</taxon>
    </lineage>
</organism>
<evidence type="ECO:0008006" key="3">
    <source>
        <dbReference type="Google" id="ProtNLM"/>
    </source>
</evidence>
<dbReference type="Pfam" id="PF08238">
    <property type="entry name" value="Sel1"/>
    <property type="match status" value="4"/>
</dbReference>
<protein>
    <recommendedName>
        <fullName evidence="3">Sel1 repeat family protein</fullName>
    </recommendedName>
</protein>
<reference evidence="1 2" key="1">
    <citation type="journal article" date="2018" name="Nat. Biotechnol.">
        <title>A standardized bacterial taxonomy based on genome phylogeny substantially revises the tree of life.</title>
        <authorList>
            <person name="Parks D.H."/>
            <person name="Chuvochina M."/>
            <person name="Waite D.W."/>
            <person name="Rinke C."/>
            <person name="Skarshewski A."/>
            <person name="Chaumeil P.A."/>
            <person name="Hugenholtz P."/>
        </authorList>
    </citation>
    <scope>NUCLEOTIDE SEQUENCE [LARGE SCALE GENOMIC DNA]</scope>
    <source>
        <strain evidence="1">UBA11482</strain>
    </source>
</reference>
<dbReference type="EMBL" id="DNWC01000004">
    <property type="protein sequence ID" value="HBJ07384.1"/>
    <property type="molecule type" value="Genomic_DNA"/>
</dbReference>
<name>A0A354LYP5_9BACT</name>
<dbReference type="PANTHER" id="PTHR11102">
    <property type="entry name" value="SEL-1-LIKE PROTEIN"/>
    <property type="match status" value="1"/>
</dbReference>
<dbReference type="InterPro" id="IPR006597">
    <property type="entry name" value="Sel1-like"/>
</dbReference>
<comment type="caution">
    <text evidence="1">The sequence shown here is derived from an EMBL/GenBank/DDBJ whole genome shotgun (WGS) entry which is preliminary data.</text>
</comment>
<dbReference type="Gene3D" id="1.25.40.10">
    <property type="entry name" value="Tetratricopeptide repeat domain"/>
    <property type="match status" value="2"/>
</dbReference>